<proteinExistence type="predicted"/>
<reference evidence="3" key="1">
    <citation type="journal article" date="2019" name="bioRxiv">
        <title>Genomics, evolutionary history and diagnostics of the Alternaria alternata species group including apple and Asian pear pathotypes.</title>
        <authorList>
            <person name="Armitage A.D."/>
            <person name="Cockerton H.M."/>
            <person name="Sreenivasaprasad S."/>
            <person name="Woodhall J.W."/>
            <person name="Lane C.R."/>
            <person name="Harrison R.J."/>
            <person name="Clarkson J.P."/>
        </authorList>
    </citation>
    <scope>NUCLEOTIDE SEQUENCE [LARGE SCALE GENOMIC DNA]</scope>
    <source>
        <strain evidence="3">FERA 1082</strain>
    </source>
</reference>
<dbReference type="EMBL" id="PDXA01000051">
    <property type="protein sequence ID" value="RYN41085.1"/>
    <property type="molecule type" value="Genomic_DNA"/>
</dbReference>
<name>A0A4Q4M455_9PLEO</name>
<dbReference type="AlphaFoldDB" id="A0A4Q4M455"/>
<dbReference type="Proteomes" id="UP000292402">
    <property type="component" value="Unassembled WGS sequence"/>
</dbReference>
<comment type="caution">
    <text evidence="2">The sequence shown here is derived from an EMBL/GenBank/DDBJ whole genome shotgun (WGS) entry which is preliminary data.</text>
</comment>
<organism evidence="2 3">
    <name type="scientific">Alternaria tenuissima</name>
    <dbReference type="NCBI Taxonomy" id="119927"/>
    <lineage>
        <taxon>Eukaryota</taxon>
        <taxon>Fungi</taxon>
        <taxon>Dikarya</taxon>
        <taxon>Ascomycota</taxon>
        <taxon>Pezizomycotina</taxon>
        <taxon>Dothideomycetes</taxon>
        <taxon>Pleosporomycetidae</taxon>
        <taxon>Pleosporales</taxon>
        <taxon>Pleosporineae</taxon>
        <taxon>Pleosporaceae</taxon>
        <taxon>Alternaria</taxon>
        <taxon>Alternaria sect. Alternaria</taxon>
        <taxon>Alternaria alternata complex</taxon>
    </lineage>
</organism>
<evidence type="ECO:0000256" key="1">
    <source>
        <dbReference type="SAM" id="MobiDB-lite"/>
    </source>
</evidence>
<feature type="region of interest" description="Disordered" evidence="1">
    <location>
        <begin position="1"/>
        <end position="33"/>
    </location>
</feature>
<evidence type="ECO:0000313" key="2">
    <source>
        <dbReference type="EMBL" id="RYN41085.1"/>
    </source>
</evidence>
<gene>
    <name evidence="2" type="ORF">AA0114_g10833</name>
</gene>
<accession>A0A4Q4M455</accession>
<evidence type="ECO:0000313" key="3">
    <source>
        <dbReference type="Proteomes" id="UP000292402"/>
    </source>
</evidence>
<feature type="compositionally biased region" description="Basic and acidic residues" evidence="1">
    <location>
        <begin position="7"/>
        <end position="25"/>
    </location>
</feature>
<protein>
    <submittedName>
        <fullName evidence="2">Uncharacterized protein</fullName>
    </submittedName>
</protein>
<sequence length="55" mass="6071">MIFSENPSEKEAADERAQATAKEEGGNVMNDDSLSLITDNVPLVEIEFQSWITQA</sequence>